<comment type="subcellular location">
    <subcellularLocation>
        <location evidence="1">Membrane</location>
        <topology evidence="1">Single-pass membrane protein</topology>
    </subcellularLocation>
</comment>
<keyword evidence="6 13" id="KW-1133">Transmembrane helix</keyword>
<proteinExistence type="inferred from homology"/>
<evidence type="ECO:0000256" key="9">
    <source>
        <dbReference type="ARBA" id="ARBA00023033"/>
    </source>
</evidence>
<evidence type="ECO:0000256" key="5">
    <source>
        <dbReference type="ARBA" id="ARBA00022723"/>
    </source>
</evidence>
<evidence type="ECO:0000256" key="10">
    <source>
        <dbReference type="ARBA" id="ARBA00023136"/>
    </source>
</evidence>
<keyword evidence="10 13" id="KW-0472">Membrane</keyword>
<evidence type="ECO:0000256" key="12">
    <source>
        <dbReference type="RuleBase" id="RU000461"/>
    </source>
</evidence>
<sequence length="550" mass="63307">MEGGEWVWQWQIIITKEMVLSMAAIVVSFMVVIIWKNMWLKPQRIRSVLQNQGIKGPKPSFLLGNLSEIKRIQSQFSNLSSSSQAEEWFHSLLPFLQHWRKQYGATFMYSTGHRQNLYVGDPKLLKELNRTRTLDLGRSTYVTNTLKPLLGGGIFRVNGSHWSFQRNLIAPQFFLSKIKNMVDFMEESTREIIRKWERIIEQSGGKTAEIVIDNEMKELTADIISKACFGGSYSLGNQIFAKITALENLLAKPSVQFGFLYLRILPTKENKEIWRLAKEIEELILKVLHRHKLQNHMSKYQNQNHTKDLLQVILENTVNDDDGSRSAWGRIWKKLMKRKSETQKMIVDNCKSIYFAGSDSTALLLTWVLIQLSLHPQWQDRLRAEIFETFPDISSHDVLDIDKLRKMKQLSMVVQESLRLYGPAIITSREALEEVKVGDMVVPKGTNILVFLTAIHRDTEIWGEDADEFKPERFEGGVSEACKYPQAYLPFGLGTRICAGQNFALIQADIALVLLLANFSFSISPNYRHSPFYRLVLFPQYGAPLLVTKL</sequence>
<dbReference type="EMBL" id="JAWXYG010000007">
    <property type="protein sequence ID" value="KAK4268369.1"/>
    <property type="molecule type" value="Genomic_DNA"/>
</dbReference>
<dbReference type="InterPro" id="IPR036396">
    <property type="entry name" value="Cyt_P450_sf"/>
</dbReference>
<evidence type="ECO:0000256" key="2">
    <source>
        <dbReference type="ARBA" id="ARBA00010617"/>
    </source>
</evidence>
<organism evidence="14 15">
    <name type="scientific">Acacia crassicarpa</name>
    <name type="common">northern wattle</name>
    <dbReference type="NCBI Taxonomy" id="499986"/>
    <lineage>
        <taxon>Eukaryota</taxon>
        <taxon>Viridiplantae</taxon>
        <taxon>Streptophyta</taxon>
        <taxon>Embryophyta</taxon>
        <taxon>Tracheophyta</taxon>
        <taxon>Spermatophyta</taxon>
        <taxon>Magnoliopsida</taxon>
        <taxon>eudicotyledons</taxon>
        <taxon>Gunneridae</taxon>
        <taxon>Pentapetalae</taxon>
        <taxon>rosids</taxon>
        <taxon>fabids</taxon>
        <taxon>Fabales</taxon>
        <taxon>Fabaceae</taxon>
        <taxon>Caesalpinioideae</taxon>
        <taxon>mimosoid clade</taxon>
        <taxon>Acacieae</taxon>
        <taxon>Acacia</taxon>
    </lineage>
</organism>
<dbReference type="GO" id="GO:0005506">
    <property type="term" value="F:iron ion binding"/>
    <property type="evidence" value="ECO:0007669"/>
    <property type="project" value="InterPro"/>
</dbReference>
<dbReference type="InterPro" id="IPR050665">
    <property type="entry name" value="Cytochrome_P450_Monooxygen"/>
</dbReference>
<dbReference type="PANTHER" id="PTHR24282:SF130">
    <property type="entry name" value="CYTOCHROME P450 FAMILY PROTEIN"/>
    <property type="match status" value="1"/>
</dbReference>
<evidence type="ECO:0000256" key="1">
    <source>
        <dbReference type="ARBA" id="ARBA00004167"/>
    </source>
</evidence>
<dbReference type="InterPro" id="IPR002401">
    <property type="entry name" value="Cyt_P450_E_grp-I"/>
</dbReference>
<dbReference type="Pfam" id="PF00067">
    <property type="entry name" value="p450"/>
    <property type="match status" value="1"/>
</dbReference>
<dbReference type="GO" id="GO:0004497">
    <property type="term" value="F:monooxygenase activity"/>
    <property type="evidence" value="ECO:0007669"/>
    <property type="project" value="UniProtKB-KW"/>
</dbReference>
<keyword evidence="5 11" id="KW-0479">Metal-binding</keyword>
<gene>
    <name evidence="14" type="ORF">QN277_025036</name>
</gene>
<evidence type="ECO:0008006" key="16">
    <source>
        <dbReference type="Google" id="ProtNLM"/>
    </source>
</evidence>
<dbReference type="GO" id="GO:0016705">
    <property type="term" value="F:oxidoreductase activity, acting on paired donors, with incorporation or reduction of molecular oxygen"/>
    <property type="evidence" value="ECO:0007669"/>
    <property type="project" value="InterPro"/>
</dbReference>
<comment type="cofactor">
    <cofactor evidence="11">
        <name>heme</name>
        <dbReference type="ChEBI" id="CHEBI:30413"/>
    </cofactor>
</comment>
<feature type="binding site" description="axial binding residue" evidence="11">
    <location>
        <position position="498"/>
    </location>
    <ligand>
        <name>heme</name>
        <dbReference type="ChEBI" id="CHEBI:30413"/>
    </ligand>
    <ligandPart>
        <name>Fe</name>
        <dbReference type="ChEBI" id="CHEBI:18248"/>
    </ligandPart>
</feature>
<dbReference type="Gene3D" id="1.10.630.10">
    <property type="entry name" value="Cytochrome P450"/>
    <property type="match status" value="1"/>
</dbReference>
<dbReference type="Proteomes" id="UP001293593">
    <property type="component" value="Unassembled WGS sequence"/>
</dbReference>
<name>A0AAE1K8M9_9FABA</name>
<evidence type="ECO:0000313" key="14">
    <source>
        <dbReference type="EMBL" id="KAK4268369.1"/>
    </source>
</evidence>
<keyword evidence="15" id="KW-1185">Reference proteome</keyword>
<dbReference type="InterPro" id="IPR001128">
    <property type="entry name" value="Cyt_P450"/>
</dbReference>
<keyword evidence="8 11" id="KW-0408">Iron</keyword>
<evidence type="ECO:0000313" key="15">
    <source>
        <dbReference type="Proteomes" id="UP001293593"/>
    </source>
</evidence>
<evidence type="ECO:0000256" key="4">
    <source>
        <dbReference type="ARBA" id="ARBA00022692"/>
    </source>
</evidence>
<evidence type="ECO:0000256" key="13">
    <source>
        <dbReference type="SAM" id="Phobius"/>
    </source>
</evidence>
<evidence type="ECO:0000256" key="11">
    <source>
        <dbReference type="PIRSR" id="PIRSR602401-1"/>
    </source>
</evidence>
<evidence type="ECO:0000256" key="8">
    <source>
        <dbReference type="ARBA" id="ARBA00023004"/>
    </source>
</evidence>
<evidence type="ECO:0000256" key="6">
    <source>
        <dbReference type="ARBA" id="ARBA00022989"/>
    </source>
</evidence>
<dbReference type="PROSITE" id="PS00086">
    <property type="entry name" value="CYTOCHROME_P450"/>
    <property type="match status" value="1"/>
</dbReference>
<comment type="caution">
    <text evidence="14">The sequence shown here is derived from an EMBL/GenBank/DDBJ whole genome shotgun (WGS) entry which is preliminary data.</text>
</comment>
<dbReference type="PRINTS" id="PR00385">
    <property type="entry name" value="P450"/>
</dbReference>
<comment type="similarity">
    <text evidence="2 12">Belongs to the cytochrome P450 family.</text>
</comment>
<dbReference type="InterPro" id="IPR017972">
    <property type="entry name" value="Cyt_P450_CS"/>
</dbReference>
<protein>
    <recommendedName>
        <fullName evidence="16">Cytochrome P450</fullName>
    </recommendedName>
</protein>
<dbReference type="GO" id="GO:0016020">
    <property type="term" value="C:membrane"/>
    <property type="evidence" value="ECO:0007669"/>
    <property type="project" value="UniProtKB-SubCell"/>
</dbReference>
<dbReference type="SUPFAM" id="SSF48264">
    <property type="entry name" value="Cytochrome P450"/>
    <property type="match status" value="1"/>
</dbReference>
<evidence type="ECO:0000256" key="7">
    <source>
        <dbReference type="ARBA" id="ARBA00023002"/>
    </source>
</evidence>
<dbReference type="AlphaFoldDB" id="A0AAE1K8M9"/>
<dbReference type="GO" id="GO:0020037">
    <property type="term" value="F:heme binding"/>
    <property type="evidence" value="ECO:0007669"/>
    <property type="project" value="InterPro"/>
</dbReference>
<reference evidence="14" key="1">
    <citation type="submission" date="2023-10" db="EMBL/GenBank/DDBJ databases">
        <title>Chromosome-level genome of the transformable northern wattle, Acacia crassicarpa.</title>
        <authorList>
            <person name="Massaro I."/>
            <person name="Sinha N.R."/>
            <person name="Poethig S."/>
            <person name="Leichty A.R."/>
        </authorList>
    </citation>
    <scope>NUCLEOTIDE SEQUENCE</scope>
    <source>
        <strain evidence="14">Acra3RX</strain>
        <tissue evidence="14">Leaf</tissue>
    </source>
</reference>
<keyword evidence="9 12" id="KW-0503">Monooxygenase</keyword>
<keyword evidence="7 12" id="KW-0560">Oxidoreductase</keyword>
<accession>A0AAE1K8M9</accession>
<dbReference type="PANTHER" id="PTHR24282">
    <property type="entry name" value="CYTOCHROME P450 FAMILY MEMBER"/>
    <property type="match status" value="1"/>
</dbReference>
<evidence type="ECO:0000256" key="3">
    <source>
        <dbReference type="ARBA" id="ARBA00022617"/>
    </source>
</evidence>
<keyword evidence="3 11" id="KW-0349">Heme</keyword>
<dbReference type="PRINTS" id="PR00463">
    <property type="entry name" value="EP450I"/>
</dbReference>
<feature type="transmembrane region" description="Helical" evidence="13">
    <location>
        <begin position="12"/>
        <end position="35"/>
    </location>
</feature>
<keyword evidence="4 13" id="KW-0812">Transmembrane</keyword>